<reference evidence="3 4" key="1">
    <citation type="submission" date="2019-07" db="EMBL/GenBank/DDBJ databases">
        <title>Genome assembly of two rare yeast pathogens: Diutina rugosa and Trichomonascus ciferrii.</title>
        <authorList>
            <person name="Mixao V."/>
            <person name="Saus E."/>
            <person name="Hansen A."/>
            <person name="Lass-Flor C."/>
            <person name="Gabaldon T."/>
        </authorList>
    </citation>
    <scope>NUCLEOTIDE SEQUENCE [LARGE SCALE GENOMIC DNA]</scope>
    <source>
        <strain evidence="3 4">CBS 613</strain>
    </source>
</reference>
<proteinExistence type="predicted"/>
<gene>
    <name evidence="3" type="ORF">DIURU_004287</name>
</gene>
<evidence type="ECO:0000313" key="4">
    <source>
        <dbReference type="Proteomes" id="UP000449547"/>
    </source>
</evidence>
<dbReference type="VEuPathDB" id="FungiDB:DIURU_004287"/>
<evidence type="ECO:0000256" key="2">
    <source>
        <dbReference type="SAM" id="SignalP"/>
    </source>
</evidence>
<accession>A0A642UI32</accession>
<evidence type="ECO:0000256" key="1">
    <source>
        <dbReference type="SAM" id="MobiDB-lite"/>
    </source>
</evidence>
<comment type="caution">
    <text evidence="3">The sequence shown here is derived from an EMBL/GenBank/DDBJ whole genome shotgun (WGS) entry which is preliminary data.</text>
</comment>
<keyword evidence="4" id="KW-1185">Reference proteome</keyword>
<evidence type="ECO:0000313" key="3">
    <source>
        <dbReference type="EMBL" id="KAA8899445.1"/>
    </source>
</evidence>
<dbReference type="EMBL" id="SWFT01000123">
    <property type="protein sequence ID" value="KAA8899445.1"/>
    <property type="molecule type" value="Genomic_DNA"/>
</dbReference>
<feature type="signal peptide" evidence="2">
    <location>
        <begin position="1"/>
        <end position="22"/>
    </location>
</feature>
<dbReference type="Proteomes" id="UP000449547">
    <property type="component" value="Unassembled WGS sequence"/>
</dbReference>
<dbReference type="RefSeq" id="XP_034010908.1">
    <property type="nucleotide sequence ID" value="XM_034157143.1"/>
</dbReference>
<name>A0A642UI32_DIURU</name>
<feature type="region of interest" description="Disordered" evidence="1">
    <location>
        <begin position="324"/>
        <end position="360"/>
    </location>
</feature>
<sequence>MKFATSVFTFALLLVFTRTVHAFIEVTPFHLIVLIKAAVFLIIYNGEIPVSPSYSKQPTLPPPVRKTLRIEGITLQVANSSADLSLVVPAEFSAPSSIVVTPSAPVMLLASPAQSSSQTFNLPTPPSLSTILSSLQLIFKLFSPPILYKIMSSLPLVFSAVKELPLKQVESCPVCTPISVRPATSPWSFILAGLVFYAIVLRSHLVKKGAAGAAFIKQEQFLSSKLPVCEDDNDAGDYLFDCSGFKNVRLDCDSQDEPFVAADVSKLMEDAAAKVLYPEVTHAATIASKARTLDPGAATGRNSLETPHFCPVGGSRADTASVARTLNPGAGTGPTRPETSNSHTDGGSIAAPEYGKDSSWQESETLVEIRTAILTADGWMKLN</sequence>
<keyword evidence="2" id="KW-0732">Signal</keyword>
<dbReference type="AlphaFoldDB" id="A0A642UI32"/>
<protein>
    <submittedName>
        <fullName evidence="3">Uncharacterized protein</fullName>
    </submittedName>
</protein>
<organism evidence="3 4">
    <name type="scientific">Diutina rugosa</name>
    <name type="common">Yeast</name>
    <name type="synonym">Candida rugosa</name>
    <dbReference type="NCBI Taxonomy" id="5481"/>
    <lineage>
        <taxon>Eukaryota</taxon>
        <taxon>Fungi</taxon>
        <taxon>Dikarya</taxon>
        <taxon>Ascomycota</taxon>
        <taxon>Saccharomycotina</taxon>
        <taxon>Pichiomycetes</taxon>
        <taxon>Debaryomycetaceae</taxon>
        <taxon>Diutina</taxon>
    </lineage>
</organism>
<feature type="chain" id="PRO_5025007376" evidence="2">
    <location>
        <begin position="23"/>
        <end position="383"/>
    </location>
</feature>
<dbReference type="GeneID" id="54782938"/>